<evidence type="ECO:0000313" key="2">
    <source>
        <dbReference type="Proteomes" id="UP001732700"/>
    </source>
</evidence>
<dbReference type="EnsemblPlants" id="AVESA.00010b.r2.6DG1184150.2">
    <property type="protein sequence ID" value="AVESA.00010b.r2.6DG1184150.2.CDS"/>
    <property type="gene ID" value="AVESA.00010b.r2.6DG1184150"/>
</dbReference>
<sequence>MAAGFPARHETPRIQAGVLALLAGQSDPPGQDLYDHGSPCSASSSNNQLHTLAQDTPGIINIPFKILLGITLQQLGLSKAEYHLELCENNEVRMTILFNTSTLRGQVSTMYVSVSGIKSRSYETAEDSACQKAIEYIEEATNSVVRDLSYARLVCVKEMYQDLLLKLKKAAEYKRKLARGWFLAVRHMSSFSEKILNITSLFYSGEEGHIEAPWDNLLSNFEELGSRLKHARIVLGKHLEKMRRARFF</sequence>
<name>A0ACD5ZMR8_AVESA</name>
<reference evidence="1" key="2">
    <citation type="submission" date="2025-09" db="UniProtKB">
        <authorList>
            <consortium name="EnsemblPlants"/>
        </authorList>
    </citation>
    <scope>IDENTIFICATION</scope>
</reference>
<protein>
    <submittedName>
        <fullName evidence="1">Uncharacterized protein</fullName>
    </submittedName>
</protein>
<proteinExistence type="predicted"/>
<evidence type="ECO:0000313" key="1">
    <source>
        <dbReference type="EnsemblPlants" id="AVESA.00010b.r2.6DG1184150.2.CDS"/>
    </source>
</evidence>
<dbReference type="Proteomes" id="UP001732700">
    <property type="component" value="Chromosome 6D"/>
</dbReference>
<reference evidence="1" key="1">
    <citation type="submission" date="2021-05" db="EMBL/GenBank/DDBJ databases">
        <authorList>
            <person name="Scholz U."/>
            <person name="Mascher M."/>
            <person name="Fiebig A."/>
        </authorList>
    </citation>
    <scope>NUCLEOTIDE SEQUENCE [LARGE SCALE GENOMIC DNA]</scope>
</reference>
<organism evidence="1 2">
    <name type="scientific">Avena sativa</name>
    <name type="common">Oat</name>
    <dbReference type="NCBI Taxonomy" id="4498"/>
    <lineage>
        <taxon>Eukaryota</taxon>
        <taxon>Viridiplantae</taxon>
        <taxon>Streptophyta</taxon>
        <taxon>Embryophyta</taxon>
        <taxon>Tracheophyta</taxon>
        <taxon>Spermatophyta</taxon>
        <taxon>Magnoliopsida</taxon>
        <taxon>Liliopsida</taxon>
        <taxon>Poales</taxon>
        <taxon>Poaceae</taxon>
        <taxon>BOP clade</taxon>
        <taxon>Pooideae</taxon>
        <taxon>Poodae</taxon>
        <taxon>Poeae</taxon>
        <taxon>Poeae Chloroplast Group 1 (Aveneae type)</taxon>
        <taxon>Aveninae</taxon>
        <taxon>Avena</taxon>
    </lineage>
</organism>
<keyword evidence="2" id="KW-1185">Reference proteome</keyword>
<accession>A0ACD5ZMR8</accession>